<organism evidence="1 2">
    <name type="scientific">Racocetra persica</name>
    <dbReference type="NCBI Taxonomy" id="160502"/>
    <lineage>
        <taxon>Eukaryota</taxon>
        <taxon>Fungi</taxon>
        <taxon>Fungi incertae sedis</taxon>
        <taxon>Mucoromycota</taxon>
        <taxon>Glomeromycotina</taxon>
        <taxon>Glomeromycetes</taxon>
        <taxon>Diversisporales</taxon>
        <taxon>Gigasporaceae</taxon>
        <taxon>Racocetra</taxon>
    </lineage>
</organism>
<reference evidence="1" key="1">
    <citation type="submission" date="2021-06" db="EMBL/GenBank/DDBJ databases">
        <authorList>
            <person name="Kallberg Y."/>
            <person name="Tangrot J."/>
            <person name="Rosling A."/>
        </authorList>
    </citation>
    <scope>NUCLEOTIDE SEQUENCE</scope>
    <source>
        <strain evidence="1">MA461A</strain>
    </source>
</reference>
<evidence type="ECO:0000313" key="2">
    <source>
        <dbReference type="Proteomes" id="UP000789920"/>
    </source>
</evidence>
<comment type="caution">
    <text evidence="1">The sequence shown here is derived from an EMBL/GenBank/DDBJ whole genome shotgun (WGS) entry which is preliminary data.</text>
</comment>
<name>A0ACA9QPD6_9GLOM</name>
<dbReference type="Proteomes" id="UP000789920">
    <property type="component" value="Unassembled WGS sequence"/>
</dbReference>
<proteinExistence type="predicted"/>
<evidence type="ECO:0000313" key="1">
    <source>
        <dbReference type="EMBL" id="CAG8756288.1"/>
    </source>
</evidence>
<keyword evidence="2" id="KW-1185">Reference proteome</keyword>
<protein>
    <submittedName>
        <fullName evidence="1">34328_t:CDS:1</fullName>
    </submittedName>
</protein>
<accession>A0ACA9QPD6</accession>
<sequence>VHFIEFSSENYGGLKHNRKYEMEQKVDNNMVMKKLVKINGQAAEASISTGLSINLISINYVKKQGLTWRRLKEGLTIGYIDNKVIGCISDIDVAICGVGVHCNITWKNEKYRYTIRSGYNKATFVIPEESMSNKIMVDEEYAINDKVKKNRIVSKMNEKNINRNGPDKKHIPDIQMVDNKDLKDYRCKFECIDKTVKSSVIDVKFDKLNQKNETKIRIIPEGSHKRKVFEHHQKLCEELYSYSTYPATNNTNIIKARTTNSQIYKLQKESSNKMLKTQYAVWIETSNNFEVYLVLQN</sequence>
<dbReference type="EMBL" id="CAJVQC010034402">
    <property type="protein sequence ID" value="CAG8756288.1"/>
    <property type="molecule type" value="Genomic_DNA"/>
</dbReference>
<gene>
    <name evidence="1" type="ORF">RPERSI_LOCUS14715</name>
</gene>
<feature type="non-terminal residue" evidence="1">
    <location>
        <position position="1"/>
    </location>
</feature>